<name>A0A9X2YRL3_9MYCO</name>
<dbReference type="Proteomes" id="UP001140293">
    <property type="component" value="Unassembled WGS sequence"/>
</dbReference>
<reference evidence="1" key="2">
    <citation type="journal article" date="2022" name="BMC Genomics">
        <title>Comparative genome analysis of mycobacteria focusing on tRNA and non-coding RNA.</title>
        <authorList>
            <person name="Behra P.R.K."/>
            <person name="Pettersson B.M.F."/>
            <person name="Ramesh M."/>
            <person name="Das S."/>
            <person name="Dasgupta S."/>
            <person name="Kirsebom L.A."/>
        </authorList>
    </citation>
    <scope>NUCLEOTIDE SEQUENCE</scope>
    <source>
        <strain evidence="1">DSM 44615</strain>
    </source>
</reference>
<evidence type="ECO:0008006" key="3">
    <source>
        <dbReference type="Google" id="ProtNLM"/>
    </source>
</evidence>
<comment type="caution">
    <text evidence="1">The sequence shown here is derived from an EMBL/GenBank/DDBJ whole genome shotgun (WGS) entry which is preliminary data.</text>
</comment>
<proteinExistence type="predicted"/>
<evidence type="ECO:0000313" key="2">
    <source>
        <dbReference type="Proteomes" id="UP001140293"/>
    </source>
</evidence>
<keyword evidence="2" id="KW-1185">Reference proteome</keyword>
<dbReference type="RefSeq" id="WP_308214650.1">
    <property type="nucleotide sequence ID" value="NZ_JACKSJ010000178.1"/>
</dbReference>
<sequence>MPDEGRTDAAPPDGPITPELLADLQAGTLDAETAARLWRRLRTDPAAAATLAALDRVRRDLAHLGGDDASAGGVPAAVTAGVTAALRAAPPHPRPGC</sequence>
<protein>
    <recommendedName>
        <fullName evidence="3">Anti-sigma-M factor RsmA</fullName>
    </recommendedName>
</protein>
<evidence type="ECO:0000313" key="1">
    <source>
        <dbReference type="EMBL" id="MCV7172270.1"/>
    </source>
</evidence>
<gene>
    <name evidence="1" type="ORF">H7I41_20345</name>
</gene>
<dbReference type="EMBL" id="JACKSJ010000178">
    <property type="protein sequence ID" value="MCV7172270.1"/>
    <property type="molecule type" value="Genomic_DNA"/>
</dbReference>
<reference evidence="1" key="1">
    <citation type="submission" date="2020-07" db="EMBL/GenBank/DDBJ databases">
        <authorList>
            <person name="Pettersson B.M.F."/>
            <person name="Behra P.R.K."/>
            <person name="Ramesh M."/>
            <person name="Das S."/>
            <person name="Dasgupta S."/>
            <person name="Kirsebom L.A."/>
        </authorList>
    </citation>
    <scope>NUCLEOTIDE SEQUENCE</scope>
    <source>
        <strain evidence="1">DSM 44615</strain>
    </source>
</reference>
<dbReference type="AlphaFoldDB" id="A0A9X2YRL3"/>
<accession>A0A9X2YRL3</accession>
<organism evidence="1 2">
    <name type="scientific">[Mycobacterium] manitobense</name>
    <dbReference type="NCBI Taxonomy" id="190147"/>
    <lineage>
        <taxon>Bacteria</taxon>
        <taxon>Bacillati</taxon>
        <taxon>Actinomycetota</taxon>
        <taxon>Actinomycetes</taxon>
        <taxon>Mycobacteriales</taxon>
        <taxon>Mycobacteriaceae</taxon>
        <taxon>Mycolicibacterium</taxon>
    </lineage>
</organism>